<proteinExistence type="predicted"/>
<dbReference type="EMBL" id="FOCL01000009">
    <property type="protein sequence ID" value="SEO57800.1"/>
    <property type="molecule type" value="Genomic_DNA"/>
</dbReference>
<name>A0A1H8QU59_9SPHI</name>
<evidence type="ECO:0000313" key="1">
    <source>
        <dbReference type="EMBL" id="SEO57800.1"/>
    </source>
</evidence>
<protein>
    <recommendedName>
        <fullName evidence="3">CarboxypepD_reg-like domain-containing protein</fullName>
    </recommendedName>
</protein>
<dbReference type="AlphaFoldDB" id="A0A1H8QU59"/>
<evidence type="ECO:0000313" key="2">
    <source>
        <dbReference type="Proteomes" id="UP000198942"/>
    </source>
</evidence>
<gene>
    <name evidence="1" type="ORF">SAMN05192574_109154</name>
</gene>
<keyword evidence="2" id="KW-1185">Reference proteome</keyword>
<sequence length="284" mass="31824">MAQQHLNSWRLTIIDSATLKGIDRATATVDDKVYITGAQGIVFINKIPKLQSTGIKITCVGYRALEYKIKDKCPDTLRLSASINNLKEISINSVVRKVILADVDKVYEGGYYPGPNEEVVQFIPNADKISGIIASIECKSLHNNDSRGKAFKINIYAKSDGDVYPEGELIKDSIIVYNNAKLPVIEVDITKYNIQLPATGFFIGFETLSRNWYDTRLLKSKGIDQYRIPGLQGTFKNKKWTSLSDAWIPPSNTTYVLTRKTSDYNTWVIQKDVNFALGATIIKD</sequence>
<dbReference type="Proteomes" id="UP000198942">
    <property type="component" value="Unassembled WGS sequence"/>
</dbReference>
<dbReference type="STRING" id="551995.SAMN05192574_109154"/>
<evidence type="ECO:0008006" key="3">
    <source>
        <dbReference type="Google" id="ProtNLM"/>
    </source>
</evidence>
<organism evidence="1 2">
    <name type="scientific">Mucilaginibacter gossypiicola</name>
    <dbReference type="NCBI Taxonomy" id="551995"/>
    <lineage>
        <taxon>Bacteria</taxon>
        <taxon>Pseudomonadati</taxon>
        <taxon>Bacteroidota</taxon>
        <taxon>Sphingobacteriia</taxon>
        <taxon>Sphingobacteriales</taxon>
        <taxon>Sphingobacteriaceae</taxon>
        <taxon>Mucilaginibacter</taxon>
    </lineage>
</organism>
<accession>A0A1H8QU59</accession>
<reference evidence="2" key="1">
    <citation type="submission" date="2016-10" db="EMBL/GenBank/DDBJ databases">
        <authorList>
            <person name="Varghese N."/>
            <person name="Submissions S."/>
        </authorList>
    </citation>
    <scope>NUCLEOTIDE SEQUENCE [LARGE SCALE GENOMIC DNA]</scope>
    <source>
        <strain evidence="2">Gh-48</strain>
    </source>
</reference>